<organism evidence="2 3">
    <name type="scientific">Polyporus arcularius HHB13444</name>
    <dbReference type="NCBI Taxonomy" id="1314778"/>
    <lineage>
        <taxon>Eukaryota</taxon>
        <taxon>Fungi</taxon>
        <taxon>Dikarya</taxon>
        <taxon>Basidiomycota</taxon>
        <taxon>Agaricomycotina</taxon>
        <taxon>Agaricomycetes</taxon>
        <taxon>Polyporales</taxon>
        <taxon>Polyporaceae</taxon>
        <taxon>Polyporus</taxon>
    </lineage>
</organism>
<dbReference type="AlphaFoldDB" id="A0A5C3PHN1"/>
<evidence type="ECO:0000313" key="2">
    <source>
        <dbReference type="EMBL" id="TFK88399.1"/>
    </source>
</evidence>
<dbReference type="EMBL" id="ML211114">
    <property type="protein sequence ID" value="TFK88399.1"/>
    <property type="molecule type" value="Genomic_DNA"/>
</dbReference>
<protein>
    <submittedName>
        <fullName evidence="2">Uncharacterized protein</fullName>
    </submittedName>
</protein>
<proteinExistence type="predicted"/>
<keyword evidence="3" id="KW-1185">Reference proteome</keyword>
<dbReference type="Proteomes" id="UP000308197">
    <property type="component" value="Unassembled WGS sequence"/>
</dbReference>
<gene>
    <name evidence="2" type="ORF">K466DRAFT_74694</name>
</gene>
<reference evidence="2 3" key="1">
    <citation type="journal article" date="2019" name="Nat. Ecol. Evol.">
        <title>Megaphylogeny resolves global patterns of mushroom evolution.</title>
        <authorList>
            <person name="Varga T."/>
            <person name="Krizsan K."/>
            <person name="Foldi C."/>
            <person name="Dima B."/>
            <person name="Sanchez-Garcia M."/>
            <person name="Sanchez-Ramirez S."/>
            <person name="Szollosi G.J."/>
            <person name="Szarkandi J.G."/>
            <person name="Papp V."/>
            <person name="Albert L."/>
            <person name="Andreopoulos W."/>
            <person name="Angelini C."/>
            <person name="Antonin V."/>
            <person name="Barry K.W."/>
            <person name="Bougher N.L."/>
            <person name="Buchanan P."/>
            <person name="Buyck B."/>
            <person name="Bense V."/>
            <person name="Catcheside P."/>
            <person name="Chovatia M."/>
            <person name="Cooper J."/>
            <person name="Damon W."/>
            <person name="Desjardin D."/>
            <person name="Finy P."/>
            <person name="Geml J."/>
            <person name="Haridas S."/>
            <person name="Hughes K."/>
            <person name="Justo A."/>
            <person name="Karasinski D."/>
            <person name="Kautmanova I."/>
            <person name="Kiss B."/>
            <person name="Kocsube S."/>
            <person name="Kotiranta H."/>
            <person name="LaButti K.M."/>
            <person name="Lechner B.E."/>
            <person name="Liimatainen K."/>
            <person name="Lipzen A."/>
            <person name="Lukacs Z."/>
            <person name="Mihaltcheva S."/>
            <person name="Morgado L.N."/>
            <person name="Niskanen T."/>
            <person name="Noordeloos M.E."/>
            <person name="Ohm R.A."/>
            <person name="Ortiz-Santana B."/>
            <person name="Ovrebo C."/>
            <person name="Racz N."/>
            <person name="Riley R."/>
            <person name="Savchenko A."/>
            <person name="Shiryaev A."/>
            <person name="Soop K."/>
            <person name="Spirin V."/>
            <person name="Szebenyi C."/>
            <person name="Tomsovsky M."/>
            <person name="Tulloss R.E."/>
            <person name="Uehling J."/>
            <person name="Grigoriev I.V."/>
            <person name="Vagvolgyi C."/>
            <person name="Papp T."/>
            <person name="Martin F.M."/>
            <person name="Miettinen O."/>
            <person name="Hibbett D.S."/>
            <person name="Nagy L.G."/>
        </authorList>
    </citation>
    <scope>NUCLEOTIDE SEQUENCE [LARGE SCALE GENOMIC DNA]</scope>
    <source>
        <strain evidence="2 3">HHB13444</strain>
    </source>
</reference>
<evidence type="ECO:0000256" key="1">
    <source>
        <dbReference type="SAM" id="MobiDB-lite"/>
    </source>
</evidence>
<name>A0A5C3PHN1_9APHY</name>
<dbReference type="InParanoid" id="A0A5C3PHN1"/>
<evidence type="ECO:0000313" key="3">
    <source>
        <dbReference type="Proteomes" id="UP000308197"/>
    </source>
</evidence>
<feature type="compositionally biased region" description="Basic residues" evidence="1">
    <location>
        <begin position="94"/>
        <end position="112"/>
    </location>
</feature>
<accession>A0A5C3PHN1</accession>
<feature type="region of interest" description="Disordered" evidence="1">
    <location>
        <begin position="72"/>
        <end position="112"/>
    </location>
</feature>
<sequence length="112" mass="12338">MYQGPRCSIVMYRSLSYEALKSSSKYRSCSSSMTAPRPTPALTVQIHKSSLSTTGYYLASPAFPAQAKFTSAAPTLSSGSDPPRTHIAVPERRSKTRPSRWSRSIRIRPAAR</sequence>